<evidence type="ECO:0000313" key="4">
    <source>
        <dbReference type="EMBL" id="ABC35539.1"/>
    </source>
</evidence>
<dbReference type="EMBL" id="CP000085">
    <property type="protein sequence ID" value="ABC35539.1"/>
    <property type="molecule type" value="Genomic_DNA"/>
</dbReference>
<dbReference type="Pfam" id="PF01551">
    <property type="entry name" value="Peptidase_M23"/>
    <property type="match status" value="1"/>
</dbReference>
<keyword evidence="5" id="KW-1185">Reference proteome</keyword>
<proteinExistence type="inferred from homology"/>
<protein>
    <submittedName>
        <fullName evidence="4">Lipoprotein NlpD, putative</fullName>
    </submittedName>
</protein>
<comment type="similarity">
    <text evidence="1">Belongs to the E.coli NlpD/Haemophilus LppB family.</text>
</comment>
<dbReference type="CDD" id="cd12797">
    <property type="entry name" value="M23_peptidase"/>
    <property type="match status" value="1"/>
</dbReference>
<dbReference type="HOGENOM" id="CLU_029425_16_0_4"/>
<feature type="region of interest" description="Disordered" evidence="2">
    <location>
        <begin position="1"/>
        <end position="21"/>
    </location>
</feature>
<accession>Q2T4Q1</accession>
<dbReference type="Proteomes" id="UP000001930">
    <property type="component" value="Chromosome II"/>
</dbReference>
<name>Q2T4Q1_BURTA</name>
<evidence type="ECO:0000259" key="3">
    <source>
        <dbReference type="Pfam" id="PF01551"/>
    </source>
</evidence>
<keyword evidence="4" id="KW-0449">Lipoprotein</keyword>
<evidence type="ECO:0000256" key="1">
    <source>
        <dbReference type="ARBA" id="ARBA00038420"/>
    </source>
</evidence>
<sequence length="186" mass="19478">MSVTKPTDSSRRPRAFHSSEPRRSFGFASRAACAAAAAVAMLAACTTPRGPTSAAAHRPAASAAAALSFAWPARGPILKQAAGAKHAGINIGGTAGEPVRAAERGVVAYAGDSLRGYGNFVIIKHDDTYLSAYAHNRKLLVKEGDPVAKGQVIAEMGDSDADRVMLHFEIRRKGVAVDPLKYLPAR</sequence>
<dbReference type="GO" id="GO:0004222">
    <property type="term" value="F:metalloendopeptidase activity"/>
    <property type="evidence" value="ECO:0007669"/>
    <property type="project" value="TreeGrafter"/>
</dbReference>
<organism evidence="4 5">
    <name type="scientific">Burkholderia thailandensis (strain ATCC 700388 / DSM 13276 / CCUG 48851 / CIP 106301 / E264)</name>
    <dbReference type="NCBI Taxonomy" id="271848"/>
    <lineage>
        <taxon>Bacteria</taxon>
        <taxon>Pseudomonadati</taxon>
        <taxon>Pseudomonadota</taxon>
        <taxon>Betaproteobacteria</taxon>
        <taxon>Burkholderiales</taxon>
        <taxon>Burkholderiaceae</taxon>
        <taxon>Burkholderia</taxon>
        <taxon>pseudomallei group</taxon>
    </lineage>
</organism>
<reference evidence="4 5" key="1">
    <citation type="journal article" date="2005" name="BMC Genomics">
        <title>Bacterial genome adaptation to niches: divergence of the potential virulence genes in three Burkholderia species of different survival strategies.</title>
        <authorList>
            <person name="Kim H.S."/>
            <person name="Schell M.A."/>
            <person name="Yu Y."/>
            <person name="Ulrich R.L."/>
            <person name="Sarria S.H."/>
            <person name="Nierman W.C."/>
            <person name="DeShazer D."/>
        </authorList>
    </citation>
    <scope>NUCLEOTIDE SEQUENCE [LARGE SCALE GENOMIC DNA]</scope>
    <source>
        <strain evidence="5">ATCC 700388 / DSM 13276 / CCUG 48851 / CIP 106301 / E264</strain>
    </source>
</reference>
<dbReference type="PANTHER" id="PTHR21666">
    <property type="entry name" value="PEPTIDASE-RELATED"/>
    <property type="match status" value="1"/>
</dbReference>
<dbReference type="KEGG" id="bte:BTH_II1654"/>
<evidence type="ECO:0000313" key="5">
    <source>
        <dbReference type="Proteomes" id="UP000001930"/>
    </source>
</evidence>
<dbReference type="AlphaFoldDB" id="Q2T4Q1"/>
<dbReference type="PANTHER" id="PTHR21666:SF263">
    <property type="entry name" value="MUREIN HYDROLASE ACTIVATOR NLPD"/>
    <property type="match status" value="1"/>
</dbReference>
<dbReference type="InterPro" id="IPR011055">
    <property type="entry name" value="Dup_hybrid_motif"/>
</dbReference>
<dbReference type="GO" id="GO:0009279">
    <property type="term" value="C:cell outer membrane"/>
    <property type="evidence" value="ECO:0007669"/>
    <property type="project" value="TreeGrafter"/>
</dbReference>
<evidence type="ECO:0000256" key="2">
    <source>
        <dbReference type="SAM" id="MobiDB-lite"/>
    </source>
</evidence>
<dbReference type="SUPFAM" id="SSF51261">
    <property type="entry name" value="Duplicated hybrid motif"/>
    <property type="match status" value="1"/>
</dbReference>
<dbReference type="InterPro" id="IPR050570">
    <property type="entry name" value="Cell_wall_metabolism_enzyme"/>
</dbReference>
<dbReference type="Gene3D" id="2.70.70.10">
    <property type="entry name" value="Glucose Permease (Domain IIA)"/>
    <property type="match status" value="1"/>
</dbReference>
<dbReference type="GO" id="GO:0032153">
    <property type="term" value="C:cell division site"/>
    <property type="evidence" value="ECO:0007669"/>
    <property type="project" value="TreeGrafter"/>
</dbReference>
<gene>
    <name evidence="4" type="ordered locus">BTH_II1654</name>
</gene>
<feature type="domain" description="M23ase beta-sheet core" evidence="3">
    <location>
        <begin position="85"/>
        <end position="179"/>
    </location>
</feature>
<dbReference type="InterPro" id="IPR016047">
    <property type="entry name" value="M23ase_b-sheet_dom"/>
</dbReference>